<reference evidence="2" key="1">
    <citation type="submission" date="2022-11" db="UniProtKB">
        <authorList>
            <consortium name="WormBaseParasite"/>
        </authorList>
    </citation>
    <scope>IDENTIFICATION</scope>
</reference>
<protein>
    <submittedName>
        <fullName evidence="2">N-acetyl-D-glucosamine kinase</fullName>
    </submittedName>
</protein>
<name>A0AC34G5I7_9BILA</name>
<sequence>MCFSRWSIGIELKQLNLKCERLQISIEEEHEISIGKITSTSIGTMASGDHQSVGERRKIYAGVEGGATHFNFIFIDANGNKLGEGTGLGLNILLEGIEQASDKIASALRQCATSSSIPLPIDSLGLGLSGAEDEEVNNSMIEYFKTEHSDICSTIHLTTDAVISIAATFSKGGVVIIAGTGSTCRLLKEDGDVYGCGGWGHLITDYASGFWISQQAVRILFDVEDGYTKMEETVENLKKIILNHFKIESKLSLLNIFYGPKFEKAKIASLCEALALEGSNDPIISGIFHEAGCHLAKMLIAVSKNFDQEMYDTVPLLAIGSVWKSWNLLKPGFMKILKEESIIRRVSIYQLEESPRIGAAVLAAKIKLGENFDSKDTRGKTRLIDEIRNIH</sequence>
<accession>A0AC34G5I7</accession>
<organism evidence="1 2">
    <name type="scientific">Panagrolaimus sp. ES5</name>
    <dbReference type="NCBI Taxonomy" id="591445"/>
    <lineage>
        <taxon>Eukaryota</taxon>
        <taxon>Metazoa</taxon>
        <taxon>Ecdysozoa</taxon>
        <taxon>Nematoda</taxon>
        <taxon>Chromadorea</taxon>
        <taxon>Rhabditida</taxon>
        <taxon>Tylenchina</taxon>
        <taxon>Panagrolaimomorpha</taxon>
        <taxon>Panagrolaimoidea</taxon>
        <taxon>Panagrolaimidae</taxon>
        <taxon>Panagrolaimus</taxon>
    </lineage>
</organism>
<dbReference type="Proteomes" id="UP000887579">
    <property type="component" value="Unplaced"/>
</dbReference>
<dbReference type="WBParaSite" id="ES5_v2.g24991.t1">
    <property type="protein sequence ID" value="ES5_v2.g24991.t1"/>
    <property type="gene ID" value="ES5_v2.g24991"/>
</dbReference>
<evidence type="ECO:0000313" key="2">
    <source>
        <dbReference type="WBParaSite" id="ES5_v2.g24991.t1"/>
    </source>
</evidence>
<evidence type="ECO:0000313" key="1">
    <source>
        <dbReference type="Proteomes" id="UP000887579"/>
    </source>
</evidence>
<proteinExistence type="predicted"/>